<dbReference type="SMART" id="SM00867">
    <property type="entry name" value="YceI"/>
    <property type="match status" value="1"/>
</dbReference>
<sequence length="243" mass="26676">MRARHDRRAQPGARTARGAARKWPVRRLPRHAAGGCRRAFAAGDGIAGAGRRHAHELLVAVTGRTPFFLLAVLLAACGASHAQAFDPARSRIDFDVHTRIGSPVRGRFPAFDGRLDTLADGRQQVRLRLSARDLVIGTSARYTRLARGPQLFDAARYPSIDFVSDPYPPALARTGGALEGRLRMHGVERREHFVLAPATCDRPGQGCPILAIGRVSRDDYGLDGWRWALADSVGFRIDVRFEN</sequence>
<reference evidence="3 4" key="1">
    <citation type="submission" date="2019-08" db="EMBL/GenBank/DDBJ databases">
        <title>Draft genome sequence of Lysobacter sp. UKS-15.</title>
        <authorList>
            <person name="Im W.-T."/>
        </authorList>
    </citation>
    <scope>NUCLEOTIDE SEQUENCE [LARGE SCALE GENOMIC DNA]</scope>
    <source>
        <strain evidence="3 4">UKS-15</strain>
    </source>
</reference>
<evidence type="ECO:0000259" key="2">
    <source>
        <dbReference type="SMART" id="SM00867"/>
    </source>
</evidence>
<evidence type="ECO:0000256" key="1">
    <source>
        <dbReference type="SAM" id="MobiDB-lite"/>
    </source>
</evidence>
<dbReference type="PANTHER" id="PTHR34406">
    <property type="entry name" value="PROTEIN YCEI"/>
    <property type="match status" value="1"/>
</dbReference>
<protein>
    <submittedName>
        <fullName evidence="3">YceI family protein</fullName>
    </submittedName>
</protein>
<dbReference type="AlphaFoldDB" id="A0A5D8Z0S3"/>
<proteinExistence type="predicted"/>
<dbReference type="SUPFAM" id="SSF101874">
    <property type="entry name" value="YceI-like"/>
    <property type="match status" value="1"/>
</dbReference>
<dbReference type="InterPro" id="IPR007372">
    <property type="entry name" value="Lipid/polyisoprenoid-bd_YceI"/>
</dbReference>
<dbReference type="OrthoDB" id="5966233at2"/>
<dbReference type="PANTHER" id="PTHR34406:SF1">
    <property type="entry name" value="PROTEIN YCEI"/>
    <property type="match status" value="1"/>
</dbReference>
<dbReference type="Proteomes" id="UP000323164">
    <property type="component" value="Unassembled WGS sequence"/>
</dbReference>
<evidence type="ECO:0000313" key="4">
    <source>
        <dbReference type="Proteomes" id="UP000323164"/>
    </source>
</evidence>
<accession>A0A5D8Z0S3</accession>
<evidence type="ECO:0000313" key="3">
    <source>
        <dbReference type="EMBL" id="TZF88146.1"/>
    </source>
</evidence>
<organism evidence="3 4">
    <name type="scientific">Cognatilysobacter lacus</name>
    <dbReference type="NCBI Taxonomy" id="1643323"/>
    <lineage>
        <taxon>Bacteria</taxon>
        <taxon>Pseudomonadati</taxon>
        <taxon>Pseudomonadota</taxon>
        <taxon>Gammaproteobacteria</taxon>
        <taxon>Lysobacterales</taxon>
        <taxon>Lysobacteraceae</taxon>
        <taxon>Cognatilysobacter</taxon>
    </lineage>
</organism>
<keyword evidence="4" id="KW-1185">Reference proteome</keyword>
<comment type="caution">
    <text evidence="3">The sequence shown here is derived from an EMBL/GenBank/DDBJ whole genome shotgun (WGS) entry which is preliminary data.</text>
</comment>
<dbReference type="EMBL" id="VTRV01000116">
    <property type="protein sequence ID" value="TZF88146.1"/>
    <property type="molecule type" value="Genomic_DNA"/>
</dbReference>
<dbReference type="Pfam" id="PF04264">
    <property type="entry name" value="YceI"/>
    <property type="match status" value="1"/>
</dbReference>
<feature type="domain" description="Lipid/polyisoprenoid-binding YceI-like" evidence="2">
    <location>
        <begin position="82"/>
        <end position="242"/>
    </location>
</feature>
<dbReference type="Gene3D" id="2.40.128.110">
    <property type="entry name" value="Lipid/polyisoprenoid-binding, YceI-like"/>
    <property type="match status" value="1"/>
</dbReference>
<gene>
    <name evidence="3" type="ORF">FW784_10285</name>
</gene>
<name>A0A5D8Z0S3_9GAMM</name>
<dbReference type="InterPro" id="IPR036761">
    <property type="entry name" value="TTHA0802/YceI-like_sf"/>
</dbReference>
<feature type="region of interest" description="Disordered" evidence="1">
    <location>
        <begin position="1"/>
        <end position="22"/>
    </location>
</feature>